<name>A0A426Y9R6_ENSVE</name>
<dbReference type="AlphaFoldDB" id="A0A426Y9R6"/>
<gene>
    <name evidence="1" type="ORF">B296_00051101</name>
</gene>
<dbReference type="Proteomes" id="UP000287651">
    <property type="component" value="Unassembled WGS sequence"/>
</dbReference>
<sequence>YAAASARLRQCGSWHAGPPLARPLLHAVASMYGRRHLMRLPLRSTDPAFAWVIGSVVDTTDLYAHSMLSQADPTNENVARLLRLFHDAQ</sequence>
<evidence type="ECO:0000313" key="2">
    <source>
        <dbReference type="Proteomes" id="UP000287651"/>
    </source>
</evidence>
<proteinExistence type="predicted"/>
<accession>A0A426Y9R6</accession>
<protein>
    <submittedName>
        <fullName evidence="1">Uncharacterized protein</fullName>
    </submittedName>
</protein>
<organism evidence="1 2">
    <name type="scientific">Ensete ventricosum</name>
    <name type="common">Abyssinian banana</name>
    <name type="synonym">Musa ensete</name>
    <dbReference type="NCBI Taxonomy" id="4639"/>
    <lineage>
        <taxon>Eukaryota</taxon>
        <taxon>Viridiplantae</taxon>
        <taxon>Streptophyta</taxon>
        <taxon>Embryophyta</taxon>
        <taxon>Tracheophyta</taxon>
        <taxon>Spermatophyta</taxon>
        <taxon>Magnoliopsida</taxon>
        <taxon>Liliopsida</taxon>
        <taxon>Zingiberales</taxon>
        <taxon>Musaceae</taxon>
        <taxon>Ensete</taxon>
    </lineage>
</organism>
<dbReference type="EMBL" id="AMZH03013942">
    <property type="protein sequence ID" value="RRT48457.1"/>
    <property type="molecule type" value="Genomic_DNA"/>
</dbReference>
<feature type="non-terminal residue" evidence="1">
    <location>
        <position position="1"/>
    </location>
</feature>
<reference evidence="1 2" key="1">
    <citation type="journal article" date="2014" name="Agronomy (Basel)">
        <title>A Draft Genome Sequence for Ensete ventricosum, the Drought-Tolerant Tree Against Hunger.</title>
        <authorList>
            <person name="Harrison J."/>
            <person name="Moore K.A."/>
            <person name="Paszkiewicz K."/>
            <person name="Jones T."/>
            <person name="Grant M."/>
            <person name="Ambacheew D."/>
            <person name="Muzemil S."/>
            <person name="Studholme D.J."/>
        </authorList>
    </citation>
    <scope>NUCLEOTIDE SEQUENCE [LARGE SCALE GENOMIC DNA]</scope>
</reference>
<evidence type="ECO:0000313" key="1">
    <source>
        <dbReference type="EMBL" id="RRT48457.1"/>
    </source>
</evidence>
<comment type="caution">
    <text evidence="1">The sequence shown here is derived from an EMBL/GenBank/DDBJ whole genome shotgun (WGS) entry which is preliminary data.</text>
</comment>